<keyword evidence="2" id="KW-1185">Reference proteome</keyword>
<evidence type="ECO:0000313" key="3">
    <source>
        <dbReference type="WBParaSite" id="ALUE_0001506401-mRNA-1"/>
    </source>
</evidence>
<feature type="compositionally biased region" description="Low complexity" evidence="1">
    <location>
        <begin position="23"/>
        <end position="35"/>
    </location>
</feature>
<feature type="compositionally biased region" description="Basic residues" evidence="1">
    <location>
        <begin position="1"/>
        <end position="10"/>
    </location>
</feature>
<evidence type="ECO:0000313" key="2">
    <source>
        <dbReference type="Proteomes" id="UP000036681"/>
    </source>
</evidence>
<reference evidence="3" key="1">
    <citation type="submission" date="2017-02" db="UniProtKB">
        <authorList>
            <consortium name="WormBaseParasite"/>
        </authorList>
    </citation>
    <scope>IDENTIFICATION</scope>
</reference>
<dbReference type="AlphaFoldDB" id="A0A0M3IBG8"/>
<proteinExistence type="predicted"/>
<name>A0A0M3IBG8_ASCLU</name>
<sequence>MCPPLAKRKQVLMDEEPSPSSPLPHLYNPNSEVDE</sequence>
<dbReference type="WBParaSite" id="ALUE_0001506401-mRNA-1">
    <property type="protein sequence ID" value="ALUE_0001506401-mRNA-1"/>
    <property type="gene ID" value="ALUE_0001506401"/>
</dbReference>
<organism evidence="2 3">
    <name type="scientific">Ascaris lumbricoides</name>
    <name type="common">Giant roundworm</name>
    <dbReference type="NCBI Taxonomy" id="6252"/>
    <lineage>
        <taxon>Eukaryota</taxon>
        <taxon>Metazoa</taxon>
        <taxon>Ecdysozoa</taxon>
        <taxon>Nematoda</taxon>
        <taxon>Chromadorea</taxon>
        <taxon>Rhabditida</taxon>
        <taxon>Spirurina</taxon>
        <taxon>Ascaridomorpha</taxon>
        <taxon>Ascaridoidea</taxon>
        <taxon>Ascarididae</taxon>
        <taxon>Ascaris</taxon>
    </lineage>
</organism>
<feature type="region of interest" description="Disordered" evidence="1">
    <location>
        <begin position="1"/>
        <end position="35"/>
    </location>
</feature>
<dbReference type="Proteomes" id="UP000036681">
    <property type="component" value="Unplaced"/>
</dbReference>
<accession>A0A0M3IBG8</accession>
<protein>
    <submittedName>
        <fullName evidence="3">Uncharacterized protein</fullName>
    </submittedName>
</protein>
<evidence type="ECO:0000256" key="1">
    <source>
        <dbReference type="SAM" id="MobiDB-lite"/>
    </source>
</evidence>